<gene>
    <name evidence="3" type="ORF">BGZ80_001798</name>
</gene>
<accession>A0A9P6MRC2</accession>
<comment type="caution">
    <text evidence="3">The sequence shown here is derived from an EMBL/GenBank/DDBJ whole genome shotgun (WGS) entry which is preliminary data.</text>
</comment>
<dbReference type="AlphaFoldDB" id="A0A9P6MRC2"/>
<feature type="compositionally biased region" description="Basic and acidic residues" evidence="2">
    <location>
        <begin position="37"/>
        <end position="51"/>
    </location>
</feature>
<dbReference type="EMBL" id="JAAAID010001419">
    <property type="protein sequence ID" value="KAG0010085.1"/>
    <property type="molecule type" value="Genomic_DNA"/>
</dbReference>
<evidence type="ECO:0000256" key="2">
    <source>
        <dbReference type="SAM" id="MobiDB-lite"/>
    </source>
</evidence>
<keyword evidence="4" id="KW-1185">Reference proteome</keyword>
<evidence type="ECO:0000313" key="3">
    <source>
        <dbReference type="EMBL" id="KAG0010085.1"/>
    </source>
</evidence>
<evidence type="ECO:0000313" key="4">
    <source>
        <dbReference type="Proteomes" id="UP000703661"/>
    </source>
</evidence>
<sequence>MSAKSKYNVPNPLDEYDFETETAKLPVRTDPVAGSTKSDDLPPEATERREPTALTELRPPWVPSVHELKLKDQKSIRDHARKCLGWYQERLAERHADLVVQHIQIHLARYHYNRAMAKIDLEVDTKEKSKQKEEEEKIYAEKKRGREELIEVLEDDAEQHEREYKRMKIALEKHKEYRGLADRMYDKKSLDK</sequence>
<organism evidence="3 4">
    <name type="scientific">Entomortierella chlamydospora</name>
    <dbReference type="NCBI Taxonomy" id="101097"/>
    <lineage>
        <taxon>Eukaryota</taxon>
        <taxon>Fungi</taxon>
        <taxon>Fungi incertae sedis</taxon>
        <taxon>Mucoromycota</taxon>
        <taxon>Mortierellomycotina</taxon>
        <taxon>Mortierellomycetes</taxon>
        <taxon>Mortierellales</taxon>
        <taxon>Mortierellaceae</taxon>
        <taxon>Entomortierella</taxon>
    </lineage>
</organism>
<evidence type="ECO:0000256" key="1">
    <source>
        <dbReference type="SAM" id="Coils"/>
    </source>
</evidence>
<keyword evidence="1" id="KW-0175">Coiled coil</keyword>
<reference evidence="3" key="1">
    <citation type="journal article" date="2020" name="Fungal Divers.">
        <title>Resolving the Mortierellaceae phylogeny through synthesis of multi-gene phylogenetics and phylogenomics.</title>
        <authorList>
            <person name="Vandepol N."/>
            <person name="Liber J."/>
            <person name="Desiro A."/>
            <person name="Na H."/>
            <person name="Kennedy M."/>
            <person name="Barry K."/>
            <person name="Grigoriev I.V."/>
            <person name="Miller A.N."/>
            <person name="O'Donnell K."/>
            <person name="Stajich J.E."/>
            <person name="Bonito G."/>
        </authorList>
    </citation>
    <scope>NUCLEOTIDE SEQUENCE</scope>
    <source>
        <strain evidence="3">NRRL 2769</strain>
    </source>
</reference>
<feature type="coiled-coil region" evidence="1">
    <location>
        <begin position="116"/>
        <end position="177"/>
    </location>
</feature>
<proteinExistence type="predicted"/>
<name>A0A9P6MRC2_9FUNG</name>
<feature type="region of interest" description="Disordered" evidence="2">
    <location>
        <begin position="1"/>
        <end position="53"/>
    </location>
</feature>
<protein>
    <submittedName>
        <fullName evidence="3">Uncharacterized protein</fullName>
    </submittedName>
</protein>
<dbReference type="Proteomes" id="UP000703661">
    <property type="component" value="Unassembled WGS sequence"/>
</dbReference>